<evidence type="ECO:0000313" key="3">
    <source>
        <dbReference type="Proteomes" id="UP000291302"/>
    </source>
</evidence>
<dbReference type="Proteomes" id="UP000291302">
    <property type="component" value="Unassembled WGS sequence"/>
</dbReference>
<comment type="caution">
    <text evidence="2">The sequence shown here is derived from an EMBL/GenBank/DDBJ whole genome shotgun (WGS) entry which is preliminary data.</text>
</comment>
<reference evidence="2 3" key="1">
    <citation type="submission" date="2019-02" db="EMBL/GenBank/DDBJ databases">
        <title>The genomic architecture of introgression among sibling species of bacteria.</title>
        <authorList>
            <person name="Cavassim M.I.A."/>
            <person name="Moeskjaer S."/>
            <person name="Moslemi C."/>
            <person name="Fields B."/>
            <person name="Bachmann A."/>
            <person name="Vilhjalmsson B."/>
            <person name="Schierup M.H."/>
            <person name="Young J.P.W."/>
            <person name="Andersen S.U."/>
        </authorList>
    </citation>
    <scope>NUCLEOTIDE SEQUENCE [LARGE SCALE GENOMIC DNA]</scope>
    <source>
        <strain evidence="2 3">SM51</strain>
        <plasmid evidence="2">pSM51_Rh01</plasmid>
    </source>
</reference>
<keyword evidence="3" id="KW-1185">Reference proteome</keyword>
<dbReference type="InterPro" id="IPR022770">
    <property type="entry name" value="IucA/IucC-like_C"/>
</dbReference>
<feature type="domain" description="Aerobactin siderophore biosynthesis IucA/IucC-like C-terminal" evidence="1">
    <location>
        <begin position="86"/>
        <end position="228"/>
    </location>
</feature>
<sequence>MAPEMTRALQPATLIADHPVAHQAVDLDGLVGDGPFSYCRGKLLGSPPQTGVVVPCRDLCNRAIFDEIIGRYAQKFPGSDRRAIVSMWTLYYFSMLTIAPSLHMFVHRIGLPLEIDGLSLVCNEHTGEPEAFVMSERPDVTTDPAGDLHRLMRRHAEPVIAAIATNAGVAPKLLWNNVAAYLCWILKEIAHRHEPALVEGGMALLEEAAWPCGGRNPMLGMIRIARQQCGLEFARRKVCCLRYNLPGVAGCGEACPLPDGRHSAPIGPPRS</sequence>
<dbReference type="RefSeq" id="WP_130766811.1">
    <property type="nucleotide sequence ID" value="NZ_SILG01000002.1"/>
</dbReference>
<accession>A0ABY1XNL3</accession>
<protein>
    <submittedName>
        <fullName evidence="2">Siderophore-iron reductase FhuF</fullName>
    </submittedName>
</protein>
<dbReference type="EMBL" id="SILG01000002">
    <property type="protein sequence ID" value="TBE62114.1"/>
    <property type="molecule type" value="Genomic_DNA"/>
</dbReference>
<proteinExistence type="predicted"/>
<dbReference type="PRINTS" id="PR01714">
    <property type="entry name" value="2FE2SRDCTASE"/>
</dbReference>
<gene>
    <name evidence="2" type="primary">fhuF</name>
    <name evidence="2" type="ORF">ELH03_24430</name>
</gene>
<organism evidence="2 3">
    <name type="scientific">Rhizobium beringeri</name>
    <dbReference type="NCBI Taxonomy" id="3019934"/>
    <lineage>
        <taxon>Bacteria</taxon>
        <taxon>Pseudomonadati</taxon>
        <taxon>Pseudomonadota</taxon>
        <taxon>Alphaproteobacteria</taxon>
        <taxon>Hyphomicrobiales</taxon>
        <taxon>Rhizobiaceae</taxon>
        <taxon>Rhizobium/Agrobacterium group</taxon>
        <taxon>Rhizobium</taxon>
    </lineage>
</organism>
<name>A0ABY1XNL3_9HYPH</name>
<dbReference type="Pfam" id="PF06276">
    <property type="entry name" value="FhuF"/>
    <property type="match status" value="1"/>
</dbReference>
<keyword evidence="2" id="KW-0614">Plasmid</keyword>
<dbReference type="InterPro" id="IPR008090">
    <property type="entry name" value="Fe_iron_reduct"/>
</dbReference>
<geneLocation type="plasmid" evidence="2">
    <name>pSM51_Rh01</name>
</geneLocation>
<evidence type="ECO:0000259" key="1">
    <source>
        <dbReference type="Pfam" id="PF06276"/>
    </source>
</evidence>
<dbReference type="NCBIfam" id="TIGR03951">
    <property type="entry name" value="Fe_III_red_FhuF"/>
    <property type="match status" value="1"/>
</dbReference>
<evidence type="ECO:0000313" key="2">
    <source>
        <dbReference type="EMBL" id="TBE62114.1"/>
    </source>
</evidence>